<dbReference type="PANTHER" id="PTHR43261:SF1">
    <property type="entry name" value="RIBOSOME-RELEASING FACTOR 2, MITOCHONDRIAL"/>
    <property type="match status" value="1"/>
</dbReference>
<dbReference type="PRINTS" id="PR00315">
    <property type="entry name" value="ELONGATNFCT"/>
</dbReference>
<dbReference type="Pfam" id="PF22042">
    <property type="entry name" value="EF-G_D2"/>
    <property type="match status" value="1"/>
</dbReference>
<evidence type="ECO:0000256" key="6">
    <source>
        <dbReference type="ARBA" id="ARBA00024731"/>
    </source>
</evidence>
<dbReference type="CDD" id="cd03713">
    <property type="entry name" value="EFG_mtEFG_C"/>
    <property type="match status" value="1"/>
</dbReference>
<feature type="binding site" evidence="7">
    <location>
        <begin position="159"/>
        <end position="163"/>
    </location>
    <ligand>
        <name>GTP</name>
        <dbReference type="ChEBI" id="CHEBI:37565"/>
    </ligand>
</feature>
<dbReference type="eggNOG" id="KOG0465">
    <property type="taxonomic scope" value="Eukaryota"/>
</dbReference>
<keyword evidence="4 7" id="KW-0496">Mitochondrion</keyword>
<dbReference type="HOGENOM" id="CLU_002794_4_1_1"/>
<dbReference type="GO" id="GO:0003924">
    <property type="term" value="F:GTPase activity"/>
    <property type="evidence" value="ECO:0007669"/>
    <property type="project" value="UniProtKB-UniRule"/>
</dbReference>
<keyword evidence="5 7" id="KW-0342">GTP-binding</keyword>
<dbReference type="KEGG" id="act:ACLA_010400"/>
<dbReference type="SUPFAM" id="SSF54211">
    <property type="entry name" value="Ribosomal protein S5 domain 2-like"/>
    <property type="match status" value="1"/>
</dbReference>
<dbReference type="PANTHER" id="PTHR43261">
    <property type="entry name" value="TRANSLATION ELONGATION FACTOR G-RELATED"/>
    <property type="match status" value="1"/>
</dbReference>
<feature type="binding site" evidence="7">
    <location>
        <begin position="74"/>
        <end position="81"/>
    </location>
    <ligand>
        <name>GTP</name>
        <dbReference type="ChEBI" id="CHEBI:37565"/>
    </ligand>
</feature>
<dbReference type="HAMAP" id="MF_03059">
    <property type="entry name" value="mEF_G_2"/>
    <property type="match status" value="1"/>
</dbReference>
<feature type="binding site" evidence="7">
    <location>
        <begin position="213"/>
        <end position="216"/>
    </location>
    <ligand>
        <name>GTP</name>
        <dbReference type="ChEBI" id="CHEBI:37565"/>
    </ligand>
</feature>
<dbReference type="GO" id="GO:0032543">
    <property type="term" value="P:mitochondrial translation"/>
    <property type="evidence" value="ECO:0007669"/>
    <property type="project" value="UniProtKB-UniRule"/>
</dbReference>
<dbReference type="EMBL" id="DS027049">
    <property type="protein sequence ID" value="EAW12614.1"/>
    <property type="molecule type" value="Genomic_DNA"/>
</dbReference>
<dbReference type="FunFam" id="3.40.50.300:FF:001636">
    <property type="entry name" value="Ribosome-releasing factor 2, mitochondrial"/>
    <property type="match status" value="1"/>
</dbReference>
<dbReference type="GeneID" id="4706946"/>
<keyword evidence="10" id="KW-0251">Elongation factor</keyword>
<evidence type="ECO:0000256" key="3">
    <source>
        <dbReference type="ARBA" id="ARBA00022946"/>
    </source>
</evidence>
<dbReference type="CDD" id="cd16262">
    <property type="entry name" value="EFG_III"/>
    <property type="match status" value="1"/>
</dbReference>
<keyword evidence="11" id="KW-1185">Reference proteome</keyword>
<comment type="function">
    <text evidence="6">Catalyzes the GTP-dependent ribosomal translocation step during translation elongation. During this step, the ribosome changes from the pre-translocational (PRE) to the post-translocational (POST) state as the newly formed A-site-bound peptidyl-tRNA and P-site-bound deacylated tRNA move to the P and E sites, respectively. Catalyzes the coordinated movement of the two tRNA molecules, the mRNA and conformational changes in the ribosome.</text>
</comment>
<dbReference type="GO" id="GO:0032790">
    <property type="term" value="P:ribosome disassembly"/>
    <property type="evidence" value="ECO:0007669"/>
    <property type="project" value="UniProtKB-UniRule"/>
</dbReference>
<evidence type="ECO:0000256" key="2">
    <source>
        <dbReference type="ARBA" id="ARBA00022917"/>
    </source>
</evidence>
<gene>
    <name evidence="7" type="primary">MEF2</name>
    <name evidence="10" type="ORF">ACLA_010400</name>
</gene>
<dbReference type="InterPro" id="IPR009000">
    <property type="entry name" value="Transl_B-barrel_sf"/>
</dbReference>
<evidence type="ECO:0000256" key="7">
    <source>
        <dbReference type="HAMAP-Rule" id="MF_03059"/>
    </source>
</evidence>
<dbReference type="InterPro" id="IPR000640">
    <property type="entry name" value="EFG_V-like"/>
</dbReference>
<comment type="function">
    <text evidence="7">Mitochondrial GTPase that mediates the disassembly of ribosomes from messenger RNA at the termination of mitochondrial protein biosynthesis. Not involved in the GTP-dependent ribosomal translocation step during translation elongation.</text>
</comment>
<feature type="compositionally biased region" description="Polar residues" evidence="8">
    <location>
        <begin position="138"/>
        <end position="151"/>
    </location>
</feature>
<dbReference type="Gene3D" id="2.40.30.10">
    <property type="entry name" value="Translation factors"/>
    <property type="match status" value="1"/>
</dbReference>
<reference evidence="10 11" key="1">
    <citation type="journal article" date="2008" name="PLoS Genet.">
        <title>Genomic islands in the pathogenic filamentous fungus Aspergillus fumigatus.</title>
        <authorList>
            <person name="Fedorova N.D."/>
            <person name="Khaldi N."/>
            <person name="Joardar V.S."/>
            <person name="Maiti R."/>
            <person name="Amedeo P."/>
            <person name="Anderson M.J."/>
            <person name="Crabtree J."/>
            <person name="Silva J.C."/>
            <person name="Badger J.H."/>
            <person name="Albarraq A."/>
            <person name="Angiuoli S."/>
            <person name="Bussey H."/>
            <person name="Bowyer P."/>
            <person name="Cotty P.J."/>
            <person name="Dyer P.S."/>
            <person name="Egan A."/>
            <person name="Galens K."/>
            <person name="Fraser-Liggett C.M."/>
            <person name="Haas B.J."/>
            <person name="Inman J.M."/>
            <person name="Kent R."/>
            <person name="Lemieux S."/>
            <person name="Malavazi I."/>
            <person name="Orvis J."/>
            <person name="Roemer T."/>
            <person name="Ronning C.M."/>
            <person name="Sundaram J.P."/>
            <person name="Sutton G."/>
            <person name="Turner G."/>
            <person name="Venter J.C."/>
            <person name="White O.R."/>
            <person name="Whitty B.R."/>
            <person name="Youngman P."/>
            <person name="Wolfe K.H."/>
            <person name="Goldman G.H."/>
            <person name="Wortman J.R."/>
            <person name="Jiang B."/>
            <person name="Denning D.W."/>
            <person name="Nierman W.C."/>
        </authorList>
    </citation>
    <scope>NUCLEOTIDE SEQUENCE [LARGE SCALE GENOMIC DNA]</scope>
    <source>
        <strain evidence="11">ATCC 1007 / CBS 513.65 / DSM 816 / NCTC 3887 / NRRL 1</strain>
    </source>
</reference>
<keyword evidence="1 7" id="KW-0547">Nucleotide-binding</keyword>
<dbReference type="InterPro" id="IPR009022">
    <property type="entry name" value="EFG_III"/>
</dbReference>
<dbReference type="FunFam" id="2.40.30.10:FF:000106">
    <property type="entry name" value="Ribosome-releasing factor 2, mitochondrial"/>
    <property type="match status" value="1"/>
</dbReference>
<dbReference type="AlphaFoldDB" id="A1CA46"/>
<dbReference type="Gene3D" id="3.30.230.10">
    <property type="match status" value="1"/>
</dbReference>
<dbReference type="InterPro" id="IPR027417">
    <property type="entry name" value="P-loop_NTPase"/>
</dbReference>
<evidence type="ECO:0000256" key="1">
    <source>
        <dbReference type="ARBA" id="ARBA00022741"/>
    </source>
</evidence>
<evidence type="ECO:0000313" key="11">
    <source>
        <dbReference type="Proteomes" id="UP000006701"/>
    </source>
</evidence>
<dbReference type="PROSITE" id="PS00301">
    <property type="entry name" value="G_TR_1"/>
    <property type="match status" value="1"/>
</dbReference>
<dbReference type="SUPFAM" id="SSF54980">
    <property type="entry name" value="EF-G C-terminal domain-like"/>
    <property type="match status" value="2"/>
</dbReference>
<evidence type="ECO:0000313" key="10">
    <source>
        <dbReference type="EMBL" id="EAW12614.1"/>
    </source>
</evidence>
<dbReference type="RefSeq" id="XP_001274040.1">
    <property type="nucleotide sequence ID" value="XM_001274039.1"/>
</dbReference>
<keyword evidence="2 7" id="KW-0648">Protein biosynthesis</keyword>
<dbReference type="GO" id="GO:0005739">
    <property type="term" value="C:mitochondrion"/>
    <property type="evidence" value="ECO:0007669"/>
    <property type="project" value="UniProtKB-SubCell"/>
</dbReference>
<dbReference type="SMART" id="SM00838">
    <property type="entry name" value="EFG_C"/>
    <property type="match status" value="1"/>
</dbReference>
<dbReference type="GO" id="GO:0005525">
    <property type="term" value="F:GTP binding"/>
    <property type="evidence" value="ECO:0007669"/>
    <property type="project" value="UniProtKB-UniRule"/>
</dbReference>
<evidence type="ECO:0000256" key="5">
    <source>
        <dbReference type="ARBA" id="ARBA00023134"/>
    </source>
</evidence>
<dbReference type="InterPro" id="IPR031157">
    <property type="entry name" value="G_TR_CS"/>
</dbReference>
<dbReference type="PROSITE" id="PS51722">
    <property type="entry name" value="G_TR_2"/>
    <property type="match status" value="1"/>
</dbReference>
<proteinExistence type="inferred from homology"/>
<dbReference type="InterPro" id="IPR005225">
    <property type="entry name" value="Small_GTP-bd"/>
</dbReference>
<comment type="subcellular location">
    <subcellularLocation>
        <location evidence="7">Mitochondrion</location>
    </subcellularLocation>
</comment>
<dbReference type="OMA" id="GPQFTFP"/>
<evidence type="ECO:0000256" key="8">
    <source>
        <dbReference type="SAM" id="MobiDB-lite"/>
    </source>
</evidence>
<dbReference type="VEuPathDB" id="FungiDB:ACLA_010400"/>
<dbReference type="NCBIfam" id="TIGR00231">
    <property type="entry name" value="small_GTP"/>
    <property type="match status" value="1"/>
</dbReference>
<protein>
    <recommendedName>
        <fullName evidence="7">Ribosome-releasing factor 2, mitochondrial</fullName>
        <shortName evidence="7">RRF2mt</shortName>
    </recommendedName>
    <alternativeName>
        <fullName evidence="7">Elongation factor G 2, mitochondrial</fullName>
        <shortName evidence="7">EF-G2mt</shortName>
        <shortName evidence="7">mEF-G 2</shortName>
    </alternativeName>
</protein>
<keyword evidence="3" id="KW-0809">Transit peptide</keyword>
<dbReference type="FunFam" id="3.30.70.870:FF:000007">
    <property type="entry name" value="Ribosome-releasing factor 2, mitochondrial"/>
    <property type="match status" value="1"/>
</dbReference>
<evidence type="ECO:0000259" key="9">
    <source>
        <dbReference type="PROSITE" id="PS51722"/>
    </source>
</evidence>
<dbReference type="InterPro" id="IPR053905">
    <property type="entry name" value="EF-G-like_DII"/>
</dbReference>
<sequence>MVAAPFLRSFPQARPFGARALNAARHLGLGSRQPRNSNRICLFQDHGQLKIFSTSTVRWQEKILDRTRNIGIIAHIDAGKTTTTERMLYYSGFTRRIGDVDEGSTVTDFLPAERARGITIQSAAITFHWPPTAGDEQAASQQEVQSPRSAASHTMNLIDTPGHADFTFEVLRSLRILDGAVCILDGVAGVEAQTEQVWHQASTYRIPRIIYVNKLDRDGAAFGRTVREVGSRLRAFPAVCQIPWFEGGNGRFVGVADAINLQGLRWQEGDGKVVKMLSLEQLDAEEAQLGKELRRARIALVELLSEHDETMVEKFLEYDEDHLAVPPHDIIESLRRCLLEEQSSNIVPVFAGASFRNIGVQPLLDAVVNLLPSPPEAPDPEVSIGGVRGGLQRLLSGDLLVEQKEQAALSKGKHKKKSTAHADSRNVMKNLQGCALAFKVVNDPKRGVLVYVRVYSGSLDRNSILFNTNLHVSERAPRLLKMYANDAVEVDSIPEGHIGVVVGLKHARTGDTLVSYAGNKVTPPEPLDTLQLRPIDVPPPVFFAGVEPHSLSEEKKLQESLALLLREDPSLHVTVDEDSGQTLLSGMGELHLEIARDRLINDLKAKASMGRIEIGYRETPLGASPAITKIFDKEIAGRKGKAGCTVTVEPFNADTASAPDPSALSVTTHDGNQIIILAPSLQVEQTKKGTEESPLLPPGLDMPALRSALHNGCLAALARGPQFTFPMHNTRVTLTLDPATHLFGTDTTPSALSAAARLATSAALRDLVNPAASATPSAGTALMEPVMNVIISIDEASLGAVVHDISAARGGHIVSLDDAAPLPSTDLASSPTAPEDLPAIDTSRIYAPPDPFETPSVGAAMPVSAVRPRTITAKVPLKEMVGYLKHLRSLSAGRGTFVMSVDRFEVMSAPRQKAVLAELRGDYY</sequence>
<feature type="domain" description="Tr-type G" evidence="9">
    <location>
        <begin position="65"/>
        <end position="375"/>
    </location>
</feature>
<dbReference type="Proteomes" id="UP000006701">
    <property type="component" value="Unassembled WGS sequence"/>
</dbReference>
<dbReference type="InterPro" id="IPR000795">
    <property type="entry name" value="T_Tr_GTP-bd_dom"/>
</dbReference>
<dbReference type="Gene3D" id="3.40.50.300">
    <property type="entry name" value="P-loop containing nucleotide triphosphate hydrolases"/>
    <property type="match status" value="1"/>
</dbReference>
<dbReference type="GO" id="GO:0003746">
    <property type="term" value="F:translation elongation factor activity"/>
    <property type="evidence" value="ECO:0007669"/>
    <property type="project" value="UniProtKB-KW"/>
</dbReference>
<dbReference type="InterPro" id="IPR030851">
    <property type="entry name" value="EFG2"/>
</dbReference>
<dbReference type="STRING" id="344612.A1CA46"/>
<dbReference type="InterPro" id="IPR020568">
    <property type="entry name" value="Ribosomal_Su5_D2-typ_SF"/>
</dbReference>
<dbReference type="InterPro" id="IPR041095">
    <property type="entry name" value="EFG_II"/>
</dbReference>
<dbReference type="InterPro" id="IPR035647">
    <property type="entry name" value="EFG_III/V"/>
</dbReference>
<dbReference type="Gene3D" id="3.30.70.870">
    <property type="entry name" value="Elongation Factor G (Translational Gtpase), domain 3"/>
    <property type="match status" value="1"/>
</dbReference>
<dbReference type="Gene3D" id="3.30.70.240">
    <property type="match status" value="1"/>
</dbReference>
<dbReference type="OrthoDB" id="198619at2759"/>
<dbReference type="SUPFAM" id="SSF50447">
    <property type="entry name" value="Translation proteins"/>
    <property type="match status" value="1"/>
</dbReference>
<dbReference type="InterPro" id="IPR014721">
    <property type="entry name" value="Ribsml_uS5_D2-typ_fold_subgr"/>
</dbReference>
<dbReference type="CDD" id="cd04092">
    <property type="entry name" value="mtEFG2_II_like"/>
    <property type="match status" value="1"/>
</dbReference>
<dbReference type="Pfam" id="PF14492">
    <property type="entry name" value="EFG_III"/>
    <property type="match status" value="1"/>
</dbReference>
<dbReference type="InterPro" id="IPR005517">
    <property type="entry name" value="Transl_elong_EFG/EF2_IV"/>
</dbReference>
<name>A1CA46_ASPCL</name>
<dbReference type="InterPro" id="IPR035649">
    <property type="entry name" value="EFG_V"/>
</dbReference>
<organism evidence="10 11">
    <name type="scientific">Aspergillus clavatus (strain ATCC 1007 / CBS 513.65 / DSM 816 / NCTC 3887 / NRRL 1 / QM 1276 / 107)</name>
    <dbReference type="NCBI Taxonomy" id="344612"/>
    <lineage>
        <taxon>Eukaryota</taxon>
        <taxon>Fungi</taxon>
        <taxon>Dikarya</taxon>
        <taxon>Ascomycota</taxon>
        <taxon>Pezizomycotina</taxon>
        <taxon>Eurotiomycetes</taxon>
        <taxon>Eurotiomycetidae</taxon>
        <taxon>Eurotiales</taxon>
        <taxon>Aspergillaceae</taxon>
        <taxon>Aspergillus</taxon>
        <taxon>Aspergillus subgen. Fumigati</taxon>
    </lineage>
</organism>
<feature type="region of interest" description="Disordered" evidence="8">
    <location>
        <begin position="131"/>
        <end position="151"/>
    </location>
</feature>
<accession>A1CA46</accession>
<dbReference type="Pfam" id="PF00009">
    <property type="entry name" value="GTP_EFTU"/>
    <property type="match status" value="1"/>
</dbReference>
<dbReference type="CDD" id="cd01886">
    <property type="entry name" value="EF-G"/>
    <property type="match status" value="1"/>
</dbReference>
<dbReference type="Pfam" id="PF00679">
    <property type="entry name" value="EFG_C"/>
    <property type="match status" value="1"/>
</dbReference>
<dbReference type="GO" id="GO:0051881">
    <property type="term" value="P:regulation of mitochondrial membrane potential"/>
    <property type="evidence" value="ECO:0007669"/>
    <property type="project" value="EnsemblFungi"/>
</dbReference>
<dbReference type="SUPFAM" id="SSF52540">
    <property type="entry name" value="P-loop containing nucleoside triphosphate hydrolases"/>
    <property type="match status" value="1"/>
</dbReference>
<evidence type="ECO:0000256" key="4">
    <source>
        <dbReference type="ARBA" id="ARBA00023128"/>
    </source>
</evidence>
<dbReference type="SMART" id="SM00889">
    <property type="entry name" value="EFG_IV"/>
    <property type="match status" value="1"/>
</dbReference>
<comment type="similarity">
    <text evidence="7">Belongs to the TRAFAC class translation factor GTPase superfamily. Classic translation factor GTPase family. EF-G/EF-2 subfamily.</text>
</comment>